<evidence type="ECO:0000313" key="2">
    <source>
        <dbReference type="EMBL" id="AQS71633.1"/>
    </source>
</evidence>
<organism evidence="1 3">
    <name type="scientific">Streptomyces pactum</name>
    <dbReference type="NCBI Taxonomy" id="68249"/>
    <lineage>
        <taxon>Bacteria</taxon>
        <taxon>Bacillati</taxon>
        <taxon>Actinomycetota</taxon>
        <taxon>Actinomycetes</taxon>
        <taxon>Kitasatosporales</taxon>
        <taxon>Streptomycetaceae</taxon>
        <taxon>Streptomyces</taxon>
    </lineage>
</organism>
<keyword evidence="3" id="KW-1185">Reference proteome</keyword>
<dbReference type="RefSeq" id="WP_055422267.1">
    <property type="nucleotide sequence ID" value="NZ_CP019724.1"/>
</dbReference>
<accession>A0A1S6J1J3</accession>
<evidence type="ECO:0000313" key="1">
    <source>
        <dbReference type="EMBL" id="AQS65621.1"/>
    </source>
</evidence>
<dbReference type="KEGG" id="spac:B1H29_36625"/>
<proteinExistence type="predicted"/>
<dbReference type="AlphaFoldDB" id="A0A1S6J1J3"/>
<evidence type="ECO:0008006" key="4">
    <source>
        <dbReference type="Google" id="ProtNLM"/>
    </source>
</evidence>
<reference evidence="1 3" key="1">
    <citation type="submission" date="2017-02" db="EMBL/GenBank/DDBJ databases">
        <title>Streptomyces pactum ACT12 Genome sequencing and assembly.</title>
        <authorList>
            <person name="Xue Q."/>
            <person name="Yan X."/>
            <person name="Jia L."/>
            <person name="Yan H."/>
        </authorList>
    </citation>
    <scope>NUCLEOTIDE SEQUENCE [LARGE SCALE GENOMIC DNA]</scope>
    <source>
        <strain evidence="1 3">ACT12</strain>
    </source>
</reference>
<dbReference type="KEGG" id="spac:B1H29_00435"/>
<dbReference type="SMR" id="A0A1S6J1J3"/>
<gene>
    <name evidence="1" type="ORF">B1H29_00435</name>
    <name evidence="2" type="ORF">B1H29_36625</name>
</gene>
<dbReference type="EMBL" id="CP019724">
    <property type="protein sequence ID" value="AQS65621.1"/>
    <property type="molecule type" value="Genomic_DNA"/>
</dbReference>
<evidence type="ECO:0000313" key="3">
    <source>
        <dbReference type="Proteomes" id="UP000189443"/>
    </source>
</evidence>
<protein>
    <recommendedName>
        <fullName evidence="4">DinB-like domain-containing protein</fullName>
    </recommendedName>
</protein>
<sequence length="161" mass="17733">MDTKELLHAYQELLAEAELITDAPPLAESDRTQIDWILAHIALSDRALADAGRAVIAGREARLDNTQAMSKSEIGRILRSTTHAERAELVRRNAMELVDLLALTPDEAADATVRARLVNREGAVVFDQDLKWGDLIRVRAKEHIPGHAATLRSRKGTQTGP</sequence>
<dbReference type="Proteomes" id="UP000189443">
    <property type="component" value="Chromosome"/>
</dbReference>
<name>A0A1S6J1J3_9ACTN</name>
<dbReference type="OrthoDB" id="3696649at2"/>
<dbReference type="EMBL" id="CP019724">
    <property type="protein sequence ID" value="AQS71633.1"/>
    <property type="molecule type" value="Genomic_DNA"/>
</dbReference>